<evidence type="ECO:0000256" key="3">
    <source>
        <dbReference type="HAMAP-Rule" id="MF_00187"/>
    </source>
</evidence>
<reference evidence="4 5" key="1">
    <citation type="submission" date="2019-06" db="EMBL/GenBank/DDBJ databases">
        <title>Draft genome sequence of Clostridium diolis DSM 15410.</title>
        <authorList>
            <person name="Kobayashi H."/>
            <person name="Tanizawa Y."/>
            <person name="Tohno M."/>
        </authorList>
    </citation>
    <scope>NUCLEOTIDE SEQUENCE [LARGE SCALE GENOMIC DNA]</scope>
    <source>
        <strain evidence="4 5">DSM 15410</strain>
    </source>
</reference>
<keyword evidence="2 3" id="KW-0501">Molybdenum cofactor biosynthesis</keyword>
<dbReference type="GO" id="GO:0006777">
    <property type="term" value="P:Mo-molybdopterin cofactor biosynthetic process"/>
    <property type="evidence" value="ECO:0007669"/>
    <property type="project" value="UniProtKB-UniRule"/>
</dbReference>
<protein>
    <recommendedName>
        <fullName evidence="3">Protein FdhD</fullName>
    </recommendedName>
</protein>
<dbReference type="Proteomes" id="UP000325212">
    <property type="component" value="Unassembled WGS sequence"/>
</dbReference>
<evidence type="ECO:0000256" key="2">
    <source>
        <dbReference type="ARBA" id="ARBA00023150"/>
    </source>
</evidence>
<accession>A0AAV3W1L4</accession>
<dbReference type="Gene3D" id="3.40.140.10">
    <property type="entry name" value="Cytidine Deaminase, domain 2"/>
    <property type="match status" value="1"/>
</dbReference>
<comment type="function">
    <text evidence="3">Required for formate dehydrogenase (FDH) activity.</text>
</comment>
<dbReference type="InterPro" id="IPR003786">
    <property type="entry name" value="FdhD"/>
</dbReference>
<dbReference type="Gene3D" id="3.10.20.10">
    <property type="match status" value="1"/>
</dbReference>
<evidence type="ECO:0000313" key="4">
    <source>
        <dbReference type="EMBL" id="GEA32133.1"/>
    </source>
</evidence>
<dbReference type="GO" id="GO:0016783">
    <property type="term" value="F:sulfurtransferase activity"/>
    <property type="evidence" value="ECO:0007669"/>
    <property type="project" value="InterPro"/>
</dbReference>
<comment type="subcellular location">
    <subcellularLocation>
        <location evidence="3">Cytoplasm</location>
    </subcellularLocation>
</comment>
<gene>
    <name evidence="3 4" type="primary">fdhD</name>
    <name evidence="4" type="ORF">CDIOL_30560</name>
</gene>
<feature type="binding site" evidence="3">
    <location>
        <begin position="246"/>
        <end position="251"/>
    </location>
    <ligand>
        <name>Mo-bis(molybdopterin guanine dinucleotide)</name>
        <dbReference type="ChEBI" id="CHEBI:60539"/>
    </ligand>
</feature>
<dbReference type="PANTHER" id="PTHR30592:SF1">
    <property type="entry name" value="SULFUR CARRIER PROTEIN FDHD"/>
    <property type="match status" value="1"/>
</dbReference>
<comment type="caution">
    <text evidence="4">The sequence shown here is derived from an EMBL/GenBank/DDBJ whole genome shotgun (WGS) entry which is preliminary data.</text>
</comment>
<dbReference type="HAMAP" id="MF_00187">
    <property type="entry name" value="FdhD"/>
    <property type="match status" value="1"/>
</dbReference>
<name>A0AAV3W1L4_9CLOT</name>
<organism evidence="4 5">
    <name type="scientific">Clostridium diolis</name>
    <dbReference type="NCBI Taxonomy" id="223919"/>
    <lineage>
        <taxon>Bacteria</taxon>
        <taxon>Bacillati</taxon>
        <taxon>Bacillota</taxon>
        <taxon>Clostridia</taxon>
        <taxon>Eubacteriales</taxon>
        <taxon>Clostridiaceae</taxon>
        <taxon>Clostridium</taxon>
    </lineage>
</organism>
<comment type="similarity">
    <text evidence="3">Belongs to the FdhD family.</text>
</comment>
<dbReference type="PIRSF" id="PIRSF015626">
    <property type="entry name" value="FdhD"/>
    <property type="match status" value="1"/>
</dbReference>
<dbReference type="PANTHER" id="PTHR30592">
    <property type="entry name" value="FORMATE DEHYDROGENASE"/>
    <property type="match status" value="1"/>
</dbReference>
<sequence>MEKTLECKVFKIEDGICKADVDELLVREYPLTIFLNGKKLATLLCSPENLKALSVGFLRTEGLINTSEDIISFNLNEEKGIAEVETKNKDAARESFFSKKIDLESIKDQSIDGIDNFLDSLNCKPVESDAKMHTENIFEFMRTNLDYSDVFKNTGGVHCVALCDSNEMLVVYEDVARHNALDKVIGESLMKGIFLKDKAVILSGRVSLEMILKAAKLEIPIIISKSAPTSLSVALAKRLNITLVGFVRGNKMNIYANGYRIVDTNKKSEF</sequence>
<evidence type="ECO:0000313" key="5">
    <source>
        <dbReference type="Proteomes" id="UP000325212"/>
    </source>
</evidence>
<dbReference type="InterPro" id="IPR016193">
    <property type="entry name" value="Cytidine_deaminase-like"/>
</dbReference>
<evidence type="ECO:0000256" key="1">
    <source>
        <dbReference type="ARBA" id="ARBA00022490"/>
    </source>
</evidence>
<keyword evidence="5" id="KW-1185">Reference proteome</keyword>
<dbReference type="NCBIfam" id="TIGR00129">
    <property type="entry name" value="fdhD_narQ"/>
    <property type="match status" value="1"/>
</dbReference>
<dbReference type="GO" id="GO:0005737">
    <property type="term" value="C:cytoplasm"/>
    <property type="evidence" value="ECO:0007669"/>
    <property type="project" value="UniProtKB-SubCell"/>
</dbReference>
<dbReference type="AlphaFoldDB" id="A0AAV3W1L4"/>
<dbReference type="EMBL" id="BJLA01000010">
    <property type="protein sequence ID" value="GEA32133.1"/>
    <property type="molecule type" value="Genomic_DNA"/>
</dbReference>
<keyword evidence="1 3" id="KW-0963">Cytoplasm</keyword>
<dbReference type="SUPFAM" id="SSF53927">
    <property type="entry name" value="Cytidine deaminase-like"/>
    <property type="match status" value="1"/>
</dbReference>
<dbReference type="RefSeq" id="WP_039773740.1">
    <property type="nucleotide sequence ID" value="NZ_BJLA01000010.1"/>
</dbReference>
<proteinExistence type="inferred from homology"/>
<dbReference type="Pfam" id="PF02634">
    <property type="entry name" value="FdhD-NarQ"/>
    <property type="match status" value="1"/>
</dbReference>
<comment type="caution">
    <text evidence="3">Lacks conserved residue(s) required for the propagation of feature annotation.</text>
</comment>